<protein>
    <submittedName>
        <fullName evidence="2">Uncharacterized protein</fullName>
    </submittedName>
</protein>
<dbReference type="AlphaFoldDB" id="A0A0A1V9P1"/>
<dbReference type="EMBL" id="JELW01000001">
    <property type="protein sequence ID" value="EXV06695.1"/>
    <property type="molecule type" value="Genomic_DNA"/>
</dbReference>
<sequence>MLSMANLGMTGAEAIGHEPSTTDESATVGSDHSLLSSSSRWVSFFLSACVIDDVALADDPVPSPVTTEVTRGSAACRRQVAAGFRIQSQKANLSFTLGRLWVQLDKQQEQARPTSVPKRKSNGKVGWLLTRPATLCSGQYCAVNNRAENTMSTPSFSPHTLSTGGCSSKQGSLDAKPPSRFRRHLKRGQALRRSVHLICLFFFPGPGTGP</sequence>
<dbReference type="HOGENOM" id="CLU_1310399_0_0_1"/>
<proteinExistence type="predicted"/>
<reference evidence="2 3" key="1">
    <citation type="submission" date="2014-02" db="EMBL/GenBank/DDBJ databases">
        <title>The genome sequence of the entomopathogenic fungus Metarhizium robertsii ARSEF 2575.</title>
        <authorList>
            <person name="Giuliano Garisto Donzelli B."/>
            <person name="Roe B.A."/>
            <person name="Macmil S.L."/>
            <person name="Krasnoff S.B."/>
            <person name="Gibson D.M."/>
        </authorList>
    </citation>
    <scope>NUCLEOTIDE SEQUENCE [LARGE SCALE GENOMIC DNA]</scope>
    <source>
        <strain evidence="2 3">ARSEF 2575</strain>
    </source>
</reference>
<organism evidence="2 3">
    <name type="scientific">Metarhizium robertsii</name>
    <dbReference type="NCBI Taxonomy" id="568076"/>
    <lineage>
        <taxon>Eukaryota</taxon>
        <taxon>Fungi</taxon>
        <taxon>Dikarya</taxon>
        <taxon>Ascomycota</taxon>
        <taxon>Pezizomycotina</taxon>
        <taxon>Sordariomycetes</taxon>
        <taxon>Hypocreomycetidae</taxon>
        <taxon>Hypocreales</taxon>
        <taxon>Clavicipitaceae</taxon>
        <taxon>Metarhizium</taxon>
    </lineage>
</organism>
<dbReference type="Proteomes" id="UP000030151">
    <property type="component" value="Unassembled WGS sequence"/>
</dbReference>
<evidence type="ECO:0000256" key="1">
    <source>
        <dbReference type="SAM" id="MobiDB-lite"/>
    </source>
</evidence>
<accession>A0A0A1V9P1</accession>
<name>A0A0A1V9P1_9HYPO</name>
<evidence type="ECO:0000313" key="2">
    <source>
        <dbReference type="EMBL" id="EXV06695.1"/>
    </source>
</evidence>
<feature type="compositionally biased region" description="Polar residues" evidence="1">
    <location>
        <begin position="152"/>
        <end position="171"/>
    </location>
</feature>
<comment type="caution">
    <text evidence="2">The sequence shown here is derived from an EMBL/GenBank/DDBJ whole genome shotgun (WGS) entry which is preliminary data.</text>
</comment>
<gene>
    <name evidence="2" type="ORF">X797_001415</name>
</gene>
<feature type="region of interest" description="Disordered" evidence="1">
    <location>
        <begin position="152"/>
        <end position="179"/>
    </location>
</feature>
<evidence type="ECO:0000313" key="3">
    <source>
        <dbReference type="Proteomes" id="UP000030151"/>
    </source>
</evidence>